<reference evidence="5" key="1">
    <citation type="submission" date="2020-11" db="EMBL/GenBank/DDBJ databases">
        <authorList>
            <person name="Whiteford S."/>
        </authorList>
    </citation>
    <scope>NUCLEOTIDE SEQUENCE</scope>
</reference>
<dbReference type="InterPro" id="IPR036055">
    <property type="entry name" value="LDL_receptor-like_sf"/>
</dbReference>
<feature type="disulfide bond" evidence="2">
    <location>
        <begin position="477"/>
        <end position="492"/>
    </location>
</feature>
<dbReference type="GO" id="GO:0005615">
    <property type="term" value="C:extracellular space"/>
    <property type="evidence" value="ECO:0007669"/>
    <property type="project" value="InterPro"/>
</dbReference>
<accession>A0A8S4G5R8</accession>
<organism evidence="5 6">
    <name type="scientific">Plutella xylostella</name>
    <name type="common">Diamondback moth</name>
    <name type="synonym">Plutella maculipennis</name>
    <dbReference type="NCBI Taxonomy" id="51655"/>
    <lineage>
        <taxon>Eukaryota</taxon>
        <taxon>Metazoa</taxon>
        <taxon>Ecdysozoa</taxon>
        <taxon>Arthropoda</taxon>
        <taxon>Hexapoda</taxon>
        <taxon>Insecta</taxon>
        <taxon>Pterygota</taxon>
        <taxon>Neoptera</taxon>
        <taxon>Endopterygota</taxon>
        <taxon>Lepidoptera</taxon>
        <taxon>Glossata</taxon>
        <taxon>Ditrysia</taxon>
        <taxon>Yponomeutoidea</taxon>
        <taxon>Plutellidae</taxon>
        <taxon>Plutella</taxon>
    </lineage>
</organism>
<dbReference type="SMART" id="SM01360">
    <property type="entry name" value="A2M"/>
    <property type="match status" value="1"/>
</dbReference>
<dbReference type="InterPro" id="IPR008930">
    <property type="entry name" value="Terpenoid_cyclase/PrenylTrfase"/>
</dbReference>
<keyword evidence="6" id="KW-1185">Reference proteome</keyword>
<evidence type="ECO:0000256" key="1">
    <source>
        <dbReference type="ARBA" id="ARBA00023157"/>
    </source>
</evidence>
<dbReference type="PROSITE" id="PS50878">
    <property type="entry name" value="RT_POL"/>
    <property type="match status" value="1"/>
</dbReference>
<dbReference type="Pfam" id="PF07678">
    <property type="entry name" value="TED_complement"/>
    <property type="match status" value="2"/>
</dbReference>
<dbReference type="InterPro" id="IPR001599">
    <property type="entry name" value="Macroglobln_a2"/>
</dbReference>
<dbReference type="InterPro" id="IPR002172">
    <property type="entry name" value="LDrepeatLR_classA_rpt"/>
</dbReference>
<protein>
    <submittedName>
        <fullName evidence="5">(diamondback moth) hypothetical protein</fullName>
    </submittedName>
</protein>
<feature type="compositionally biased region" description="Low complexity" evidence="3">
    <location>
        <begin position="965"/>
        <end position="985"/>
    </location>
</feature>
<dbReference type="SMART" id="SM00192">
    <property type="entry name" value="LDLa"/>
    <property type="match status" value="1"/>
</dbReference>
<dbReference type="SMART" id="SM01419">
    <property type="entry name" value="Thiol-ester_cl"/>
    <property type="match status" value="1"/>
</dbReference>
<proteinExistence type="predicted"/>
<dbReference type="InterPro" id="IPR011626">
    <property type="entry name" value="Alpha-macroglobulin_TED"/>
</dbReference>
<sequence>MFYSLCVGHSYLPAPMMRTVVVPIVKNKTGDISDKGNYRPISLATISAKVLDGLLNTQLDKYLQIHDNQFGFKSGLSTETAILCLKQTVKYYTDRKTPVFACFLDLSRAFDLVHYDTLWKKLHKTSMPEALISIFKYWYLNQVNVVRWSGAYSNPYRLECGVRQGGLTSPKLFNLYMNALIEGLSSTHVGCHIGGVCLNNISYADDMVLLSASAGGVSELLGICEQYAHEHGLLYNVKKSECMVFQASGPRAFCTSFYTSSLWASYTQKQYSALRVQYNNAFRMLLGLPRFCSASGMFAEARVQCFPATMRARCSSLLRRVRASRNTILSAFAESEARQMIYSVYLRCLAENEAGEVLVNIYDVYERAAFYTDCHALNDSLLFYVQLYAKVISKMSHFDEATNGTFAYTWRSHAGDADQLVYFPAAGFGIDANRTFGFAGLVVFSDVPVTRRYSQCNETLGQAECLEGGCYPFSKRCDGVYDCADHTDESNCERNDEFELSHFRKFRFNRIQRQYDNSWLWRDVNLGPHGRHVFTVDVPRAPAHWTVSAVSMSPHTGLGMLATPLHYTGILPFFIKVEGPDRCRSGEQVGLRVAVFNYQQTAIEAVVVLAASTQYKFVHVEENGIVRSYNPRTSFGEHQFFVYIPAGDAATVYLPVVPAALGLMRVRIHAQTLIGEHHYVKEIQVEADGLPQHRHQSVLLDLSNRAYVFQYMHVNVTETPIIPYEVDRYYVFGSNHARVSIVGDVVGALFPTMPMNATSMLHLPMDCAEQNMFSFAVNMYFTLYMRLINQRSRELEKQAFAHMNILYQRQMSFMKYDGSFSLFRSDWNQSASSVWLTSFCAKIFQDASFNEWENFIYIDPDILFASRVLCENTKIKMDAVSDECNSTAEVFSASQNGACLSEENECVVYMLRFPVAGAPEEYNTQVQEAGGPAPRPAGAAAAPATPTRLLPPPSRSRKRRRDTSSSRSHGSRSGSSRSRASSSSECARRSRKERRGTRRASRRRARSRSRPRHRRRRGATRSRARASSSSGLDTRFEVLSQQLVSQLSDLVSANKENQLKPQEFLLPPQSNDEVCNLSISIKEPLVPAALSHRVAKLVEHQHFNKSNWKSVRYADTQKKYLACPAFVDLKVNEELASLADESSSFINWPRMERSIAALSNAFLTQNEIVNSSLQNVIDWASKVISMAVSWILDHQTPQGAFYEVTWLPNRNDNGTINIPKDSQLYKDNAGLFPNAREVNNSIILQRNITLTAHVVITLETVKNLKDIGVREGLSARVVRAQERAIKWLEDHLKLLDDFGSPYDLAVVAYALTFAKAPSSEHAYVLLKKRQRSEGQ</sequence>
<dbReference type="SUPFAM" id="SSF56672">
    <property type="entry name" value="DNA/RNA polymerases"/>
    <property type="match status" value="1"/>
</dbReference>
<dbReference type="PROSITE" id="PS50068">
    <property type="entry name" value="LDLRA_2"/>
    <property type="match status" value="1"/>
</dbReference>
<gene>
    <name evidence="5" type="ORF">PLXY2_LOCUS14721</name>
</gene>
<dbReference type="Gene3D" id="2.60.40.10">
    <property type="entry name" value="Immunoglobulins"/>
    <property type="match status" value="1"/>
</dbReference>
<dbReference type="InterPro" id="IPR050473">
    <property type="entry name" value="A2M/Complement_sys"/>
</dbReference>
<keyword evidence="1 2" id="KW-1015">Disulfide bond</keyword>
<dbReference type="Gene3D" id="4.10.400.10">
    <property type="entry name" value="Low-density Lipoprotein Receptor"/>
    <property type="match status" value="1"/>
</dbReference>
<dbReference type="Gene3D" id="1.50.10.20">
    <property type="match status" value="2"/>
</dbReference>
<feature type="compositionally biased region" description="Basic residues" evidence="3">
    <location>
        <begin position="989"/>
        <end position="1024"/>
    </location>
</feature>
<evidence type="ECO:0000313" key="5">
    <source>
        <dbReference type="EMBL" id="CAG9136453.1"/>
    </source>
</evidence>
<feature type="domain" description="Reverse transcriptase" evidence="4">
    <location>
        <begin position="5"/>
        <end position="268"/>
    </location>
</feature>
<evidence type="ECO:0000256" key="3">
    <source>
        <dbReference type="SAM" id="MobiDB-lite"/>
    </source>
</evidence>
<dbReference type="GO" id="GO:0004866">
    <property type="term" value="F:endopeptidase inhibitor activity"/>
    <property type="evidence" value="ECO:0007669"/>
    <property type="project" value="InterPro"/>
</dbReference>
<comment type="caution">
    <text evidence="2">Lacks conserved residue(s) required for the propagation of feature annotation.</text>
</comment>
<dbReference type="InterPro" id="IPR043502">
    <property type="entry name" value="DNA/RNA_pol_sf"/>
</dbReference>
<comment type="caution">
    <text evidence="5">The sequence shown here is derived from an EMBL/GenBank/DDBJ whole genome shotgun (WGS) entry which is preliminary data.</text>
</comment>
<dbReference type="Pfam" id="PF00078">
    <property type="entry name" value="RVT_1"/>
    <property type="match status" value="1"/>
</dbReference>
<dbReference type="GO" id="GO:0071897">
    <property type="term" value="P:DNA biosynthetic process"/>
    <property type="evidence" value="ECO:0007669"/>
    <property type="project" value="UniProtKB-ARBA"/>
</dbReference>
<dbReference type="InterPro" id="IPR047565">
    <property type="entry name" value="Alpha-macroglob_thiol-ester_cl"/>
</dbReference>
<dbReference type="PANTHER" id="PTHR11412:SF172">
    <property type="entry name" value="LD23292P"/>
    <property type="match status" value="1"/>
</dbReference>
<evidence type="ECO:0000313" key="6">
    <source>
        <dbReference type="Proteomes" id="UP000653454"/>
    </source>
</evidence>
<dbReference type="InterPro" id="IPR013783">
    <property type="entry name" value="Ig-like_fold"/>
</dbReference>
<feature type="region of interest" description="Disordered" evidence="3">
    <location>
        <begin position="923"/>
        <end position="1033"/>
    </location>
</feature>
<dbReference type="InterPro" id="IPR000477">
    <property type="entry name" value="RT_dom"/>
</dbReference>
<dbReference type="Proteomes" id="UP000653454">
    <property type="component" value="Unassembled WGS sequence"/>
</dbReference>
<feature type="disulfide bond" evidence="2">
    <location>
        <begin position="465"/>
        <end position="483"/>
    </location>
</feature>
<feature type="compositionally biased region" description="Low complexity" evidence="3">
    <location>
        <begin position="929"/>
        <end position="948"/>
    </location>
</feature>
<dbReference type="CDD" id="cd01650">
    <property type="entry name" value="RT_nLTR_like"/>
    <property type="match status" value="1"/>
</dbReference>
<dbReference type="EMBL" id="CAJHNJ030000141">
    <property type="protein sequence ID" value="CAG9136453.1"/>
    <property type="molecule type" value="Genomic_DNA"/>
</dbReference>
<dbReference type="Gene3D" id="2.20.130.20">
    <property type="match status" value="1"/>
</dbReference>
<dbReference type="Pfam" id="PF00207">
    <property type="entry name" value="A2M"/>
    <property type="match status" value="1"/>
</dbReference>
<evidence type="ECO:0000256" key="2">
    <source>
        <dbReference type="PROSITE-ProRule" id="PRU00124"/>
    </source>
</evidence>
<name>A0A8S4G5R8_PLUXY</name>
<dbReference type="CDD" id="cd00112">
    <property type="entry name" value="LDLa"/>
    <property type="match status" value="1"/>
</dbReference>
<evidence type="ECO:0000259" key="4">
    <source>
        <dbReference type="PROSITE" id="PS50878"/>
    </source>
</evidence>
<dbReference type="PANTHER" id="PTHR11412">
    <property type="entry name" value="MACROGLOBULIN / COMPLEMENT"/>
    <property type="match status" value="1"/>
</dbReference>
<dbReference type="SUPFAM" id="SSF48239">
    <property type="entry name" value="Terpenoid cyclases/Protein prenyltransferases"/>
    <property type="match status" value="2"/>
</dbReference>
<dbReference type="SUPFAM" id="SSF57424">
    <property type="entry name" value="LDL receptor-like module"/>
    <property type="match status" value="1"/>
</dbReference>